<dbReference type="KEGG" id="ccp:CHC_T00000795001"/>
<dbReference type="OrthoDB" id="1708823at2759"/>
<dbReference type="EMBL" id="HG001906">
    <property type="protein sequence ID" value="CDF38246.1"/>
    <property type="molecule type" value="Genomic_DNA"/>
</dbReference>
<dbReference type="Gramene" id="CDF38246">
    <property type="protein sequence ID" value="CDF38246"/>
    <property type="gene ID" value="CHC_T00000795001"/>
</dbReference>
<dbReference type="AlphaFoldDB" id="R7QL87"/>
<organism evidence="1 2">
    <name type="scientific">Chondrus crispus</name>
    <name type="common">Carrageen Irish moss</name>
    <name type="synonym">Polymorpha crispa</name>
    <dbReference type="NCBI Taxonomy" id="2769"/>
    <lineage>
        <taxon>Eukaryota</taxon>
        <taxon>Rhodophyta</taxon>
        <taxon>Florideophyceae</taxon>
        <taxon>Rhodymeniophycidae</taxon>
        <taxon>Gigartinales</taxon>
        <taxon>Gigartinaceae</taxon>
        <taxon>Chondrus</taxon>
    </lineage>
</organism>
<dbReference type="Gene3D" id="3.40.50.720">
    <property type="entry name" value="NAD(P)-binding Rossmann-like Domain"/>
    <property type="match status" value="2"/>
</dbReference>
<evidence type="ECO:0008006" key="3">
    <source>
        <dbReference type="Google" id="ProtNLM"/>
    </source>
</evidence>
<dbReference type="RefSeq" id="XP_005718131.1">
    <property type="nucleotide sequence ID" value="XM_005718074.1"/>
</dbReference>
<gene>
    <name evidence="1" type="ORF">CHC_T00000795001</name>
</gene>
<protein>
    <recommendedName>
        <fullName evidence="3">NEDD8-activating enzyme E1 regulatory subunit</fullName>
    </recommendedName>
</protein>
<evidence type="ECO:0000313" key="2">
    <source>
        <dbReference type="Proteomes" id="UP000012073"/>
    </source>
</evidence>
<evidence type="ECO:0000313" key="1">
    <source>
        <dbReference type="EMBL" id="CDF38246.1"/>
    </source>
</evidence>
<dbReference type="OMA" id="SAHTQRY"/>
<name>R7QL87_CHOCR</name>
<dbReference type="SUPFAM" id="SSF69572">
    <property type="entry name" value="Activating enzymes of the ubiquitin-like proteins"/>
    <property type="match status" value="1"/>
</dbReference>
<accession>R7QL87</accession>
<dbReference type="PhylomeDB" id="R7QL87"/>
<reference evidence="2" key="1">
    <citation type="journal article" date="2013" name="Proc. Natl. Acad. Sci. U.S.A.">
        <title>Genome structure and metabolic features in the red seaweed Chondrus crispus shed light on evolution of the Archaeplastida.</title>
        <authorList>
            <person name="Collen J."/>
            <person name="Porcel B."/>
            <person name="Carre W."/>
            <person name="Ball S.G."/>
            <person name="Chaparro C."/>
            <person name="Tonon T."/>
            <person name="Barbeyron T."/>
            <person name="Michel G."/>
            <person name="Noel B."/>
            <person name="Valentin K."/>
            <person name="Elias M."/>
            <person name="Artiguenave F."/>
            <person name="Arun A."/>
            <person name="Aury J.M."/>
            <person name="Barbosa-Neto J.F."/>
            <person name="Bothwell J.H."/>
            <person name="Bouget F.Y."/>
            <person name="Brillet L."/>
            <person name="Cabello-Hurtado F."/>
            <person name="Capella-Gutierrez S."/>
            <person name="Charrier B."/>
            <person name="Cladiere L."/>
            <person name="Cock J.M."/>
            <person name="Coelho S.M."/>
            <person name="Colleoni C."/>
            <person name="Czjzek M."/>
            <person name="Da Silva C."/>
            <person name="Delage L."/>
            <person name="Denoeud F."/>
            <person name="Deschamps P."/>
            <person name="Dittami S.M."/>
            <person name="Gabaldon T."/>
            <person name="Gachon C.M."/>
            <person name="Groisillier A."/>
            <person name="Herve C."/>
            <person name="Jabbari K."/>
            <person name="Katinka M."/>
            <person name="Kloareg B."/>
            <person name="Kowalczyk N."/>
            <person name="Labadie K."/>
            <person name="Leblanc C."/>
            <person name="Lopez P.J."/>
            <person name="McLachlan D.H."/>
            <person name="Meslet-Cladiere L."/>
            <person name="Moustafa A."/>
            <person name="Nehr Z."/>
            <person name="Nyvall Collen P."/>
            <person name="Panaud O."/>
            <person name="Partensky F."/>
            <person name="Poulain J."/>
            <person name="Rensing S.A."/>
            <person name="Rousvoal S."/>
            <person name="Samson G."/>
            <person name="Symeonidi A."/>
            <person name="Weissenbach J."/>
            <person name="Zambounis A."/>
            <person name="Wincker P."/>
            <person name="Boyen C."/>
        </authorList>
    </citation>
    <scope>NUCLEOTIDE SEQUENCE [LARGE SCALE GENOMIC DNA]</scope>
    <source>
        <strain evidence="2">cv. Stackhouse</strain>
    </source>
</reference>
<dbReference type="Proteomes" id="UP000012073">
    <property type="component" value="Unassembled WGS sequence"/>
</dbReference>
<dbReference type="STRING" id="2769.R7QL87"/>
<keyword evidence="2" id="KW-1185">Reference proteome</keyword>
<dbReference type="InterPro" id="IPR035985">
    <property type="entry name" value="Ubiquitin-activating_enz"/>
</dbReference>
<sequence>MEAMHELNDVVDGAYIPQDVSSFIRNEEDASSFFTRFSVVIITQMGSIDPTVQCISSACFRANVPVLLVRANGLVGFLRVQAREVCILDAKDDAAAPDLRLHSPFKELEEFASKFNFNEIQDTTVLSHIPFVVILVQAIAQYRKQHGGQLPSSRPQKEEFKEVVKSIRPSCCPDAAENFEEALKGSNLRLCYASAREVPSSTRAVFCDAKSNPITVSGLQPESCDSSQLGRKGAFPEAIRYVKLSKASSTTLAESESNLVQGGSTIAGAARIANDCRVFWLHVAAIRDFMERFGCLPLQGSLPDMAADTESYVSLQKLYSSKARDDARIVAQCVNEIADRHAVDAEDFDEESVRLFCKNASSLRVYRTKSIVEEIESRGKGGFKAAAEMDGALDASQNGTAAPYYALLRAADQFRLEHGREAGSVAEMREADDSLICEYLSAVKEDIGIPGTALLWRDQATEMVRYAGSELHNVCAFMGGIAAQEVTKILTRQFMPLDNTLIVNFAQQTSVTFAA</sequence>
<dbReference type="GO" id="GO:0008641">
    <property type="term" value="F:ubiquitin-like modifier activating enzyme activity"/>
    <property type="evidence" value="ECO:0007669"/>
    <property type="project" value="InterPro"/>
</dbReference>
<dbReference type="GeneID" id="17325846"/>
<proteinExistence type="predicted"/>